<accession>A0A484G889</accession>
<reference evidence="3" key="1">
    <citation type="journal article" date="2013" name="New Phytol.">
        <title>Comparative genomic and transcriptomic analyses reveal the hemibiotrophic stage shift of Colletotrichum fungi.</title>
        <authorList>
            <person name="Gan P."/>
            <person name="Ikeda K."/>
            <person name="Irieda H."/>
            <person name="Narusaka M."/>
            <person name="O'Connell R.J."/>
            <person name="Narusaka Y."/>
            <person name="Takano Y."/>
            <person name="Kubo Y."/>
            <person name="Shirasu K."/>
        </authorList>
    </citation>
    <scope>NUCLEOTIDE SEQUENCE [LARGE SCALE GENOMIC DNA]</scope>
    <source>
        <strain evidence="3">104-T / ATCC 96160 / CBS 514.97 / LARS 414 / MAFF 240422</strain>
    </source>
</reference>
<comment type="caution">
    <text evidence="2">The sequence shown here is derived from an EMBL/GenBank/DDBJ whole genome shotgun (WGS) entry which is preliminary data.</text>
</comment>
<evidence type="ECO:0000313" key="3">
    <source>
        <dbReference type="Proteomes" id="UP000014480"/>
    </source>
</evidence>
<gene>
    <name evidence="2" type="ORF">Cob_v000328</name>
</gene>
<dbReference type="AlphaFoldDB" id="A0A484G889"/>
<dbReference type="Proteomes" id="UP000014480">
    <property type="component" value="Unassembled WGS sequence"/>
</dbReference>
<dbReference type="EMBL" id="AMCV02000001">
    <property type="protein sequence ID" value="TDZ25817.1"/>
    <property type="molecule type" value="Genomic_DNA"/>
</dbReference>
<organism evidence="2 3">
    <name type="scientific">Colletotrichum orbiculare (strain 104-T / ATCC 96160 / CBS 514.97 / LARS 414 / MAFF 240422)</name>
    <name type="common">Cucumber anthracnose fungus</name>
    <name type="synonym">Colletotrichum lagenarium</name>
    <dbReference type="NCBI Taxonomy" id="1213857"/>
    <lineage>
        <taxon>Eukaryota</taxon>
        <taxon>Fungi</taxon>
        <taxon>Dikarya</taxon>
        <taxon>Ascomycota</taxon>
        <taxon>Pezizomycotina</taxon>
        <taxon>Sordariomycetes</taxon>
        <taxon>Hypocreomycetidae</taxon>
        <taxon>Glomerellales</taxon>
        <taxon>Glomerellaceae</taxon>
        <taxon>Colletotrichum</taxon>
        <taxon>Colletotrichum orbiculare species complex</taxon>
    </lineage>
</organism>
<feature type="compositionally biased region" description="Polar residues" evidence="1">
    <location>
        <begin position="83"/>
        <end position="95"/>
    </location>
</feature>
<evidence type="ECO:0000313" key="2">
    <source>
        <dbReference type="EMBL" id="TDZ25817.1"/>
    </source>
</evidence>
<feature type="region of interest" description="Disordered" evidence="1">
    <location>
        <begin position="70"/>
        <end position="125"/>
    </location>
</feature>
<sequence>MVVRTLRTGFRPLISQATHPIGLVWLFFWCPCISFKLTGGYVRTRPTAPLVIRFSIHSLLIQPYQSARPQTHYEGCEKHDSAESTPSALSSTHPQHPSPAPPLRLQVLNPETRRAAHTPQVDRTI</sequence>
<evidence type="ECO:0000256" key="1">
    <source>
        <dbReference type="SAM" id="MobiDB-lite"/>
    </source>
</evidence>
<reference evidence="3" key="2">
    <citation type="journal article" date="2019" name="Mol. Plant Microbe Interact.">
        <title>Genome sequence resources for four phytopathogenic fungi from the Colletotrichum orbiculare species complex.</title>
        <authorList>
            <person name="Gan P."/>
            <person name="Tsushima A."/>
            <person name="Narusaka M."/>
            <person name="Narusaka Y."/>
            <person name="Takano Y."/>
            <person name="Kubo Y."/>
            <person name="Shirasu K."/>
        </authorList>
    </citation>
    <scope>GENOME REANNOTATION</scope>
    <source>
        <strain evidence="3">104-T / ATCC 96160 / CBS 514.97 / LARS 414 / MAFF 240422</strain>
    </source>
</reference>
<proteinExistence type="predicted"/>
<keyword evidence="3" id="KW-1185">Reference proteome</keyword>
<name>A0A484G889_COLOR</name>
<protein>
    <submittedName>
        <fullName evidence="2">Uncharacterized protein</fullName>
    </submittedName>
</protein>